<reference evidence="4 5" key="1">
    <citation type="submission" date="2024-11" db="EMBL/GenBank/DDBJ databases">
        <title>Chromosome-level genome assembly of the freshwater bivalve Anodonta woodiana.</title>
        <authorList>
            <person name="Chen X."/>
        </authorList>
    </citation>
    <scope>NUCLEOTIDE SEQUENCE [LARGE SCALE GENOMIC DNA]</scope>
    <source>
        <strain evidence="4">MN2024</strain>
        <tissue evidence="4">Gills</tissue>
    </source>
</reference>
<feature type="domain" description="F-box" evidence="3">
    <location>
        <begin position="100"/>
        <end position="146"/>
    </location>
</feature>
<keyword evidence="5" id="KW-1185">Reference proteome</keyword>
<keyword evidence="2" id="KW-0342">GTP-binding</keyword>
<dbReference type="InterPro" id="IPR036047">
    <property type="entry name" value="F-box-like_dom_sf"/>
</dbReference>
<protein>
    <recommendedName>
        <fullName evidence="3">F-box domain-containing protein</fullName>
    </recommendedName>
</protein>
<dbReference type="Pfam" id="PF00025">
    <property type="entry name" value="Arf"/>
    <property type="match status" value="1"/>
</dbReference>
<dbReference type="EMBL" id="JBJQND010000008">
    <property type="protein sequence ID" value="KAL3867815.1"/>
    <property type="molecule type" value="Genomic_DNA"/>
</dbReference>
<dbReference type="Proteomes" id="UP001634394">
    <property type="component" value="Unassembled WGS sequence"/>
</dbReference>
<organism evidence="4 5">
    <name type="scientific">Sinanodonta woodiana</name>
    <name type="common">Chinese pond mussel</name>
    <name type="synonym">Anodonta woodiana</name>
    <dbReference type="NCBI Taxonomy" id="1069815"/>
    <lineage>
        <taxon>Eukaryota</taxon>
        <taxon>Metazoa</taxon>
        <taxon>Spiralia</taxon>
        <taxon>Lophotrochozoa</taxon>
        <taxon>Mollusca</taxon>
        <taxon>Bivalvia</taxon>
        <taxon>Autobranchia</taxon>
        <taxon>Heteroconchia</taxon>
        <taxon>Palaeoheterodonta</taxon>
        <taxon>Unionida</taxon>
        <taxon>Unionoidea</taxon>
        <taxon>Unionidae</taxon>
        <taxon>Unioninae</taxon>
        <taxon>Sinanodonta</taxon>
    </lineage>
</organism>
<dbReference type="PANTHER" id="PTHR16008:SF4">
    <property type="entry name" value="F-BOX ONLY PROTEIN 4"/>
    <property type="match status" value="1"/>
</dbReference>
<dbReference type="GO" id="GO:0005525">
    <property type="term" value="F:GTP binding"/>
    <property type="evidence" value="ECO:0007669"/>
    <property type="project" value="UniProtKB-KW"/>
</dbReference>
<accession>A0ABD3W1Q7</accession>
<dbReference type="PANTHER" id="PTHR16008">
    <property type="entry name" value="F-BOX ONLY PROTEIN 4"/>
    <property type="match status" value="1"/>
</dbReference>
<dbReference type="InterPro" id="IPR027417">
    <property type="entry name" value="P-loop_NTPase"/>
</dbReference>
<name>A0ABD3W1Q7_SINWO</name>
<evidence type="ECO:0000259" key="3">
    <source>
        <dbReference type="PROSITE" id="PS50181"/>
    </source>
</evidence>
<evidence type="ECO:0000256" key="1">
    <source>
        <dbReference type="ARBA" id="ARBA00022741"/>
    </source>
</evidence>
<evidence type="ECO:0000313" key="4">
    <source>
        <dbReference type="EMBL" id="KAL3867815.1"/>
    </source>
</evidence>
<evidence type="ECO:0000313" key="5">
    <source>
        <dbReference type="Proteomes" id="UP001634394"/>
    </source>
</evidence>
<comment type="caution">
    <text evidence="4">The sequence shown here is derived from an EMBL/GenBank/DDBJ whole genome shotgun (WGS) entry which is preliminary data.</text>
</comment>
<dbReference type="PROSITE" id="PS50181">
    <property type="entry name" value="FBOX"/>
    <property type="match status" value="1"/>
</dbReference>
<dbReference type="AlphaFoldDB" id="A0ABD3W1Q7"/>
<sequence>MLQVQMMPDICSTAFLGVVEKNAVCDVSNHTTKRKDDVRHLDQNTIDYFKNLIKKYKRKMGDSDNNEVCSGGLQQYLNKFHERDVHVPESKTPQRVIEGQCHFCDIPVVLKLHIFSYLQAKELCQVSIVCKEWYELTQDNLLWQQLLRKDVRKWDVIGHNTYPGLYKEVQSEWTNKDIYLRCSPEVSELTIQRNAVFHNISSLLRYFLPKKVPMLAMFGPGLESSTGCIVRRMMYEENNCFQKIGLFPGQFDGVGAGMTVRINNTGRDLNLSVLYSATKKEREGSHHDRMQHNKLVRQNAQEEEGKEKYNLLPAIRDLCKTLDGFVFVVDASQETVSSGLDELEAMISERWSATHVPVLVLSCVRDEKDPRIPCIHVAEQLKLAQLNRPWQVRNCVAENLTGVPEALTWLVEQSQRR</sequence>
<gene>
    <name evidence="4" type="ORF">ACJMK2_040662</name>
</gene>
<dbReference type="SUPFAM" id="SSF81383">
    <property type="entry name" value="F-box domain"/>
    <property type="match status" value="1"/>
</dbReference>
<dbReference type="Gene3D" id="1.20.1280.50">
    <property type="match status" value="1"/>
</dbReference>
<proteinExistence type="predicted"/>
<dbReference type="SUPFAM" id="SSF52540">
    <property type="entry name" value="P-loop containing nucleoside triphosphate hydrolases"/>
    <property type="match status" value="1"/>
</dbReference>
<dbReference type="InterPro" id="IPR001810">
    <property type="entry name" value="F-box_dom"/>
</dbReference>
<dbReference type="SMART" id="SM00256">
    <property type="entry name" value="FBOX"/>
    <property type="match status" value="1"/>
</dbReference>
<dbReference type="Gene3D" id="3.40.50.300">
    <property type="entry name" value="P-loop containing nucleotide triphosphate hydrolases"/>
    <property type="match status" value="1"/>
</dbReference>
<dbReference type="Pfam" id="PF12937">
    <property type="entry name" value="F-box-like"/>
    <property type="match status" value="1"/>
</dbReference>
<dbReference type="InterPro" id="IPR039588">
    <property type="entry name" value="FBXO4"/>
</dbReference>
<dbReference type="InterPro" id="IPR006689">
    <property type="entry name" value="Small_GTPase_ARF/SAR"/>
</dbReference>
<evidence type="ECO:0000256" key="2">
    <source>
        <dbReference type="ARBA" id="ARBA00023134"/>
    </source>
</evidence>
<keyword evidence="1" id="KW-0547">Nucleotide-binding</keyword>